<geneLocation type="plasmid" evidence="3 4">
    <name>unnamed3</name>
</geneLocation>
<keyword evidence="2" id="KW-1133">Transmembrane helix</keyword>
<comment type="function">
    <text evidence="1">Catalyzes the oxidation of protoporphyrinogen IX to protoporphyrin IX.</text>
</comment>
<organism evidence="3 4">
    <name type="scientific">Falsirhodobacter algicola</name>
    <dbReference type="NCBI Taxonomy" id="2692330"/>
    <lineage>
        <taxon>Bacteria</taxon>
        <taxon>Pseudomonadati</taxon>
        <taxon>Pseudomonadota</taxon>
        <taxon>Alphaproteobacteria</taxon>
        <taxon>Rhodobacterales</taxon>
        <taxon>Paracoccaceae</taxon>
        <taxon>Falsirhodobacter</taxon>
    </lineage>
</organism>
<protein>
    <recommendedName>
        <fullName evidence="1">Protoporphyrinogen IX oxidase</fullName>
        <ecNumber evidence="1">1.3.99.-</ecNumber>
    </recommendedName>
</protein>
<keyword evidence="3" id="KW-0614">Plasmid</keyword>
<feature type="transmembrane region" description="Helical" evidence="2">
    <location>
        <begin position="83"/>
        <end position="104"/>
    </location>
</feature>
<dbReference type="GO" id="GO:0046872">
    <property type="term" value="F:metal ion binding"/>
    <property type="evidence" value="ECO:0007669"/>
    <property type="project" value="UniProtKB-UniRule"/>
</dbReference>
<dbReference type="Proteomes" id="UP000679284">
    <property type="component" value="Plasmid unnamed3"/>
</dbReference>
<feature type="transmembrane region" description="Helical" evidence="2">
    <location>
        <begin position="48"/>
        <end position="71"/>
    </location>
</feature>
<keyword evidence="4" id="KW-1185">Reference proteome</keyword>
<keyword evidence="1 2" id="KW-0472">Membrane</keyword>
<feature type="transmembrane region" description="Helical" evidence="2">
    <location>
        <begin position="110"/>
        <end position="134"/>
    </location>
</feature>
<dbReference type="GO" id="GO:0006782">
    <property type="term" value="P:protoporphyrinogen IX biosynthetic process"/>
    <property type="evidence" value="ECO:0007669"/>
    <property type="project" value="UniProtKB-UniRule"/>
</dbReference>
<dbReference type="KEGG" id="fap:GR316_12910"/>
<dbReference type="GO" id="GO:0070818">
    <property type="term" value="F:protoporphyrinogen oxidase activity"/>
    <property type="evidence" value="ECO:0007669"/>
    <property type="project" value="UniProtKB-UniRule"/>
</dbReference>
<feature type="transmembrane region" description="Helical" evidence="2">
    <location>
        <begin position="7"/>
        <end position="28"/>
    </location>
</feature>
<keyword evidence="2" id="KW-0812">Transmembrane</keyword>
<accession>A0A8J8MW56</accession>
<keyword evidence="1" id="KW-0349">Heme</keyword>
<comment type="cofactor">
    <cofactor evidence="1">
        <name>heme b</name>
        <dbReference type="ChEBI" id="CHEBI:60344"/>
    </cofactor>
    <text evidence="1">Binds 1 heme b (iron(II)-protoporphyrin IX) group per subunit.</text>
</comment>
<dbReference type="AlphaFoldDB" id="A0A8J8MW56"/>
<evidence type="ECO:0000313" key="3">
    <source>
        <dbReference type="EMBL" id="QUS37278.1"/>
    </source>
</evidence>
<proteinExistence type="inferred from homology"/>
<dbReference type="EMBL" id="CP047292">
    <property type="protein sequence ID" value="QUS37278.1"/>
    <property type="molecule type" value="Genomic_DNA"/>
</dbReference>
<comment type="pathway">
    <text evidence="1">Porphyrin-containing compound metabolism; protoporphyrin-IX biosynthesis; protoporphyrin-IX from protoporphyrinogen-IX: step 1/1.</text>
</comment>
<evidence type="ECO:0000256" key="2">
    <source>
        <dbReference type="SAM" id="Phobius"/>
    </source>
</evidence>
<dbReference type="InterPro" id="IPR005265">
    <property type="entry name" value="HemJ-like"/>
</dbReference>
<dbReference type="Pfam" id="PF03653">
    <property type="entry name" value="UPF0093"/>
    <property type="match status" value="1"/>
</dbReference>
<dbReference type="UniPathway" id="UPA00251">
    <property type="reaction ID" value="UER00324"/>
</dbReference>
<keyword evidence="1" id="KW-1003">Cell membrane</keyword>
<dbReference type="RefSeq" id="WP_211785539.1">
    <property type="nucleotide sequence ID" value="NZ_CP047292.1"/>
</dbReference>
<reference evidence="3" key="1">
    <citation type="submission" date="2020-01" db="EMBL/GenBank/DDBJ databases">
        <authorList>
            <person name="Yang Y."/>
            <person name="Kwon Y.M."/>
        </authorList>
    </citation>
    <scope>NUCLEOTIDE SEQUENCE</scope>
    <source>
        <strain evidence="3">PG104</strain>
        <plasmid evidence="3">unnamed3</plasmid>
    </source>
</reference>
<sequence>MIEIAKSLHIAAIALWAAGLVSLPGLYLKRAGIADTKTLLQLQTIVRFAYVAVISPAAFVAIGSGIALIFLQGTFEAWFSAKMTLVALLAIVHVLSGLVVIRLFREGQTYPLWRFAVVMVATGGIILAILFLVLAKPSPPALPADIFRPGALGEMLAPFNPWAKP</sequence>
<comment type="catalytic activity">
    <reaction evidence="1">
        <text>protoporphyrinogen IX + 3 A = protoporphyrin IX + 3 AH2</text>
        <dbReference type="Rhea" id="RHEA:62000"/>
        <dbReference type="ChEBI" id="CHEBI:13193"/>
        <dbReference type="ChEBI" id="CHEBI:17499"/>
        <dbReference type="ChEBI" id="CHEBI:57306"/>
        <dbReference type="ChEBI" id="CHEBI:57307"/>
    </reaction>
</comment>
<dbReference type="EC" id="1.3.99.-" evidence="1"/>
<dbReference type="PIRSF" id="PIRSF004638">
    <property type="entry name" value="UCP004638"/>
    <property type="match status" value="1"/>
</dbReference>
<gene>
    <name evidence="3" type="ORF">GR316_12910</name>
</gene>
<evidence type="ECO:0000313" key="4">
    <source>
        <dbReference type="Proteomes" id="UP000679284"/>
    </source>
</evidence>
<dbReference type="GO" id="GO:0005886">
    <property type="term" value="C:plasma membrane"/>
    <property type="evidence" value="ECO:0007669"/>
    <property type="project" value="UniProtKB-UniRule"/>
</dbReference>
<name>A0A8J8MW56_9RHOB</name>
<evidence type="ECO:0000256" key="1">
    <source>
        <dbReference type="PIRNR" id="PIRNR004638"/>
    </source>
</evidence>
<comment type="similarity">
    <text evidence="1">Belongs to the HemJ family.</text>
</comment>
<keyword evidence="1" id="KW-0479">Metal-binding</keyword>
<keyword evidence="1" id="KW-0408">Iron</keyword>